<dbReference type="Pfam" id="PF01585">
    <property type="entry name" value="G-patch"/>
    <property type="match status" value="1"/>
</dbReference>
<dbReference type="SMART" id="SM00443">
    <property type="entry name" value="G_patch"/>
    <property type="match status" value="1"/>
</dbReference>
<feature type="compositionally biased region" description="Basic and acidic residues" evidence="1">
    <location>
        <begin position="292"/>
        <end position="306"/>
    </location>
</feature>
<dbReference type="VEuPathDB" id="PiroplasmaDB:BBBOND_0107350"/>
<keyword evidence="4" id="KW-1185">Reference proteome</keyword>
<feature type="region of interest" description="Disordered" evidence="1">
    <location>
        <begin position="93"/>
        <end position="321"/>
    </location>
</feature>
<dbReference type="RefSeq" id="XP_012766612.1">
    <property type="nucleotide sequence ID" value="XM_012911158.1"/>
</dbReference>
<reference evidence="4" key="1">
    <citation type="journal article" date="2014" name="Nucleic Acids Res.">
        <title>The evolutionary dynamics of variant antigen genes in Babesia reveal a history of genomic innovation underlying host-parasite interaction.</title>
        <authorList>
            <person name="Jackson A.P."/>
            <person name="Otto T.D."/>
            <person name="Darby A."/>
            <person name="Ramaprasad A."/>
            <person name="Xia D."/>
            <person name="Echaide I.E."/>
            <person name="Farber M."/>
            <person name="Gahlot S."/>
            <person name="Gamble J."/>
            <person name="Gupta D."/>
            <person name="Gupta Y."/>
            <person name="Jackson L."/>
            <person name="Malandrin L."/>
            <person name="Malas T.B."/>
            <person name="Moussa E."/>
            <person name="Nair M."/>
            <person name="Reid A.J."/>
            <person name="Sanders M."/>
            <person name="Sharma J."/>
            <person name="Tracey A."/>
            <person name="Quail M.A."/>
            <person name="Weir W."/>
            <person name="Wastling J.M."/>
            <person name="Hall N."/>
            <person name="Willadsen P."/>
            <person name="Lingelbach K."/>
            <person name="Shiels B."/>
            <person name="Tait A."/>
            <person name="Berriman M."/>
            <person name="Allred D.R."/>
            <person name="Pain A."/>
        </authorList>
    </citation>
    <scope>NUCLEOTIDE SEQUENCE [LARGE SCALE GENOMIC DNA]</scope>
    <source>
        <strain evidence="4">Bond</strain>
    </source>
</reference>
<dbReference type="PANTHER" id="PTHR23149:SF9">
    <property type="entry name" value="G PATCH DOMAIN-CONTAINING PROTEIN 4"/>
    <property type="match status" value="1"/>
</dbReference>
<name>A0A061D0U3_BABBI</name>
<sequence length="321" mass="34806">MSKAFRESVRNSISSVGSAVKSKFGAAILSKYGWKEGEGLGKNRDGIVDPVKLRAAKHNEGLCYVEHVQLGRKDSDQWHNWWDELYNEMASKSTKVTSVTSTVTDKGSNTENGESDYSHSGDDESAVDASSSELSSDGETSSDISSESSSSDESNRSDGAQLQHHSYNSDIYRKHKMIRVRQDVETVGGGDCGDAVANRRSDSDQEYAVEANEGGHSSDSSTSDSGVCSRTRSSGRRITPVDVLSGSDSEAPSAPKISSIGNGNAENVKRQPRHKRLIASHDNNAADSTAVAEKRTSQGRETDERKKSHRRKRQKQSSNNA</sequence>
<dbReference type="InterPro" id="IPR050656">
    <property type="entry name" value="PINX1"/>
</dbReference>
<protein>
    <submittedName>
        <fullName evidence="3">PIN2-INTERACTING PROTEIN X1 domain containing protein, putative</fullName>
    </submittedName>
</protein>
<dbReference type="OrthoDB" id="29523at2759"/>
<dbReference type="GO" id="GO:0005730">
    <property type="term" value="C:nucleolus"/>
    <property type="evidence" value="ECO:0007669"/>
    <property type="project" value="TreeGrafter"/>
</dbReference>
<dbReference type="PROSITE" id="PS50174">
    <property type="entry name" value="G_PATCH"/>
    <property type="match status" value="1"/>
</dbReference>
<organism evidence="3 4">
    <name type="scientific">Babesia bigemina</name>
    <dbReference type="NCBI Taxonomy" id="5866"/>
    <lineage>
        <taxon>Eukaryota</taxon>
        <taxon>Sar</taxon>
        <taxon>Alveolata</taxon>
        <taxon>Apicomplexa</taxon>
        <taxon>Aconoidasida</taxon>
        <taxon>Piroplasmida</taxon>
        <taxon>Babesiidae</taxon>
        <taxon>Babesia</taxon>
    </lineage>
</organism>
<evidence type="ECO:0000256" key="1">
    <source>
        <dbReference type="SAM" id="MobiDB-lite"/>
    </source>
</evidence>
<dbReference type="AlphaFoldDB" id="A0A061D0U3"/>
<dbReference type="EMBL" id="LK391707">
    <property type="protein sequence ID" value="CDR94426.1"/>
    <property type="molecule type" value="Genomic_DNA"/>
</dbReference>
<evidence type="ECO:0000259" key="2">
    <source>
        <dbReference type="PROSITE" id="PS50174"/>
    </source>
</evidence>
<accession>A0A061D0U3</accession>
<evidence type="ECO:0000313" key="4">
    <source>
        <dbReference type="Proteomes" id="UP000033188"/>
    </source>
</evidence>
<proteinExistence type="predicted"/>
<evidence type="ECO:0000313" key="3">
    <source>
        <dbReference type="EMBL" id="CDR94426.1"/>
    </source>
</evidence>
<dbReference type="GeneID" id="24562967"/>
<gene>
    <name evidence="3" type="ORF">BBBOND_0107350</name>
</gene>
<dbReference type="InterPro" id="IPR000467">
    <property type="entry name" value="G_patch_dom"/>
</dbReference>
<dbReference type="PANTHER" id="PTHR23149">
    <property type="entry name" value="G PATCH DOMAIN CONTAINING PROTEIN"/>
    <property type="match status" value="1"/>
</dbReference>
<feature type="compositionally biased region" description="Low complexity" evidence="1">
    <location>
        <begin position="93"/>
        <end position="107"/>
    </location>
</feature>
<dbReference type="KEGG" id="bbig:BBBOND_0107350"/>
<dbReference type="GO" id="GO:0003676">
    <property type="term" value="F:nucleic acid binding"/>
    <property type="evidence" value="ECO:0007669"/>
    <property type="project" value="InterPro"/>
</dbReference>
<feature type="compositionally biased region" description="Low complexity" evidence="1">
    <location>
        <begin position="127"/>
        <end position="152"/>
    </location>
</feature>
<dbReference type="STRING" id="5866.A0A061D0U3"/>
<feature type="domain" description="G-patch" evidence="2">
    <location>
        <begin position="21"/>
        <end position="67"/>
    </location>
</feature>
<dbReference type="Proteomes" id="UP000033188">
    <property type="component" value="Chromosome 1"/>
</dbReference>